<organism evidence="5 6">
    <name type="scientific">Parafannyhessea umbonata</name>
    <dbReference type="NCBI Taxonomy" id="604330"/>
    <lineage>
        <taxon>Bacteria</taxon>
        <taxon>Bacillati</taxon>
        <taxon>Actinomycetota</taxon>
        <taxon>Coriobacteriia</taxon>
        <taxon>Coriobacteriales</taxon>
        <taxon>Atopobiaceae</taxon>
        <taxon>Parafannyhessea</taxon>
    </lineage>
</organism>
<keyword evidence="2" id="KW-0409">Iron storage</keyword>
<evidence type="ECO:0000259" key="4">
    <source>
        <dbReference type="Pfam" id="PF00210"/>
    </source>
</evidence>
<comment type="caution">
    <text evidence="5">The sequence shown here is derived from an EMBL/GenBank/DDBJ whole genome shotgun (WGS) entry which is preliminary data.</text>
</comment>
<name>A0A6N7WUN4_9ACTN</name>
<dbReference type="Gene3D" id="1.20.1260.10">
    <property type="match status" value="1"/>
</dbReference>
<evidence type="ECO:0000313" key="6">
    <source>
        <dbReference type="Proteomes" id="UP000434342"/>
    </source>
</evidence>
<feature type="domain" description="Ferritin/DPS" evidence="4">
    <location>
        <begin position="19"/>
        <end position="139"/>
    </location>
</feature>
<dbReference type="InterPro" id="IPR002024">
    <property type="entry name" value="Bacterioferritin"/>
</dbReference>
<dbReference type="PRINTS" id="PR00601">
    <property type="entry name" value="BACFERRITIN"/>
</dbReference>
<dbReference type="GO" id="GO:0006826">
    <property type="term" value="P:iron ion transport"/>
    <property type="evidence" value="ECO:0007669"/>
    <property type="project" value="InterPro"/>
</dbReference>
<evidence type="ECO:0000256" key="2">
    <source>
        <dbReference type="ARBA" id="ARBA00022434"/>
    </source>
</evidence>
<gene>
    <name evidence="5" type="ORF">FYJ69_06135</name>
</gene>
<protein>
    <submittedName>
        <fullName evidence="5">Bacterioferritin (Cytochrome b1)</fullName>
    </submittedName>
</protein>
<dbReference type="AlphaFoldDB" id="A0A6N7WUN4"/>
<sequence>MDNKSIVAEGLQTIVTQLSQQADGHMIQSRVFAAEGFSKLAAKYEEHATEERGYVAQCVDRLIDLGYDVKLEAKPAGPVCKDPVEWVKTDLEVSREGLAGLGKLVEAAREDYATYDMLKDYYKDEEEDMFWGEAQLELIGCIGRKNWLVQQL</sequence>
<dbReference type="Proteomes" id="UP000434342">
    <property type="component" value="Unassembled WGS sequence"/>
</dbReference>
<dbReference type="GO" id="GO:0008199">
    <property type="term" value="F:ferric iron binding"/>
    <property type="evidence" value="ECO:0007669"/>
    <property type="project" value="InterPro"/>
</dbReference>
<dbReference type="SUPFAM" id="SSF47240">
    <property type="entry name" value="Ferritin-like"/>
    <property type="match status" value="1"/>
</dbReference>
<dbReference type="RefSeq" id="WP_154541050.1">
    <property type="nucleotide sequence ID" value="NZ_JALEVF010000196.1"/>
</dbReference>
<reference evidence="5 6" key="1">
    <citation type="submission" date="2019-08" db="EMBL/GenBank/DDBJ databases">
        <title>In-depth cultivation of the pig gut microbiome towards novel bacterial diversity and tailored functional studies.</title>
        <authorList>
            <person name="Wylensek D."/>
            <person name="Hitch T.C.A."/>
            <person name="Clavel T."/>
        </authorList>
    </citation>
    <scope>NUCLEOTIDE SEQUENCE [LARGE SCALE GENOMIC DNA]</scope>
    <source>
        <strain evidence="5 6">WB01_CNA04</strain>
    </source>
</reference>
<dbReference type="InterPro" id="IPR012347">
    <property type="entry name" value="Ferritin-like"/>
</dbReference>
<proteinExistence type="predicted"/>
<accession>A0A6N7WUN4</accession>
<dbReference type="InterPro" id="IPR009078">
    <property type="entry name" value="Ferritin-like_SF"/>
</dbReference>
<evidence type="ECO:0000313" key="5">
    <source>
        <dbReference type="EMBL" id="MST60488.1"/>
    </source>
</evidence>
<comment type="subunit">
    <text evidence="1">Homooligomer of 24 subunits, arranged as 12 dimers, that are packed together to form an approximately spherical molecule with a central cavity, in which large amounts of iron can be deposited.</text>
</comment>
<evidence type="ECO:0000256" key="3">
    <source>
        <dbReference type="ARBA" id="ARBA00023004"/>
    </source>
</evidence>
<dbReference type="EMBL" id="VUND01000002">
    <property type="protein sequence ID" value="MST60488.1"/>
    <property type="molecule type" value="Genomic_DNA"/>
</dbReference>
<evidence type="ECO:0000256" key="1">
    <source>
        <dbReference type="ARBA" id="ARBA00011637"/>
    </source>
</evidence>
<keyword evidence="3" id="KW-0408">Iron</keyword>
<dbReference type="GO" id="GO:0006879">
    <property type="term" value="P:intracellular iron ion homeostasis"/>
    <property type="evidence" value="ECO:0007669"/>
    <property type="project" value="UniProtKB-KW"/>
</dbReference>
<dbReference type="Pfam" id="PF00210">
    <property type="entry name" value="Ferritin"/>
    <property type="match status" value="1"/>
</dbReference>
<dbReference type="InterPro" id="IPR008331">
    <property type="entry name" value="Ferritin_DPS_dom"/>
</dbReference>